<protein>
    <submittedName>
        <fullName evidence="14">Na(+)/H(+) antiporter NhaG</fullName>
    </submittedName>
</protein>
<dbReference type="InterPro" id="IPR004705">
    <property type="entry name" value="Cation/H_exchanger_CPA1_bac"/>
</dbReference>
<dbReference type="Gene3D" id="6.10.140.1330">
    <property type="match status" value="1"/>
</dbReference>
<feature type="transmembrane region" description="Helical" evidence="12">
    <location>
        <begin position="57"/>
        <end position="76"/>
    </location>
</feature>
<dbReference type="InterPro" id="IPR006153">
    <property type="entry name" value="Cation/H_exchanger_TM"/>
</dbReference>
<evidence type="ECO:0000256" key="6">
    <source>
        <dbReference type="ARBA" id="ARBA00022692"/>
    </source>
</evidence>
<evidence type="ECO:0000256" key="8">
    <source>
        <dbReference type="ARBA" id="ARBA00023053"/>
    </source>
</evidence>
<accession>A0A0J1FQM7</accession>
<feature type="domain" description="Cation/H+ exchanger transmembrane" evidence="13">
    <location>
        <begin position="15"/>
        <end position="388"/>
    </location>
</feature>
<reference evidence="14 15" key="1">
    <citation type="submission" date="2015-06" db="EMBL/GenBank/DDBJ databases">
        <title>Draft genome of the moderately acidophilic sulfate reducer Candidatus Desulfosporosinus acididurans strain M1.</title>
        <authorList>
            <person name="Poehlein A."/>
            <person name="Petzsch P."/>
            <person name="Johnson B.D."/>
            <person name="Schloemann M."/>
            <person name="Daniel R."/>
            <person name="Muehling M."/>
        </authorList>
    </citation>
    <scope>NUCLEOTIDE SEQUENCE [LARGE SCALE GENOMIC DNA]</scope>
    <source>
        <strain evidence="14 15">M1</strain>
    </source>
</reference>
<evidence type="ECO:0000256" key="12">
    <source>
        <dbReference type="RuleBase" id="RU366002"/>
    </source>
</evidence>
<dbReference type="RefSeq" id="WP_047810093.1">
    <property type="nucleotide sequence ID" value="NZ_LDZY01000007.1"/>
</dbReference>
<comment type="caution">
    <text evidence="14">The sequence shown here is derived from an EMBL/GenBank/DDBJ whole genome shotgun (WGS) entry which is preliminary data.</text>
</comment>
<keyword evidence="10 12" id="KW-0472">Membrane</keyword>
<dbReference type="InterPro" id="IPR018422">
    <property type="entry name" value="Cation/H_exchanger_CPA1"/>
</dbReference>
<comment type="similarity">
    <text evidence="2 12">Belongs to the monovalent cation:proton antiporter 1 (CPA1) transporter (TC 2.A.36) family.</text>
</comment>
<feature type="transmembrane region" description="Helical" evidence="12">
    <location>
        <begin position="183"/>
        <end position="201"/>
    </location>
</feature>
<feature type="transmembrane region" description="Helical" evidence="12">
    <location>
        <begin position="115"/>
        <end position="135"/>
    </location>
</feature>
<dbReference type="GO" id="GO:0005886">
    <property type="term" value="C:plasma membrane"/>
    <property type="evidence" value="ECO:0007669"/>
    <property type="project" value="UniProtKB-SubCell"/>
</dbReference>
<evidence type="ECO:0000256" key="4">
    <source>
        <dbReference type="ARBA" id="ARBA00022449"/>
    </source>
</evidence>
<feature type="transmembrane region" description="Helical" evidence="12">
    <location>
        <begin position="31"/>
        <end position="51"/>
    </location>
</feature>
<sequence>MTGLVHSSVFIWLLLLTSVVAMLGRFIKIPYTIALVLTGLFVGYLKLLPGVHLEPEVLFAIFLPPLLFEAGINIHLEPLKKNWKIITALALLGTVLSTFVVGYTLHILLGLQLLLALLFGAIISPTDPISVLAIFKRLGVAKRLSVIVEAESLFNDGIAVILFSVIQGILITGTFSLAQSELAFIRTFFGGALVGIAIGAAASRITQEFDDHLLEITLTTITAFGSYMAAEGFHVSGVISVVAASLVVGNYGMKRGMTPVSRLAVLSFWEYAAFVANSLVFLLVGLEMTNISFRENLISVVIAVIAVLLGRAFSIYGLSGVLNRFGLSIPRNYQHVLVWSGLRGALSMAMVLGLEASIPERSFLIPVTFGVVLFSLVAQGLTIEPLINKLGLTTTNEELRDYQNLLGESMALRSALAEIDRHVHMGNVSQIARDDAVKSLLERQKEIDDLIKELHLNNEVIIATERDKAGKIVLTAQRNALQEAARNGIMDYTMAAKIIGDLENDHNEKHND</sequence>
<feature type="transmembrane region" description="Helical" evidence="12">
    <location>
        <begin position="297"/>
        <end position="316"/>
    </location>
</feature>
<dbReference type="GO" id="GO:0015386">
    <property type="term" value="F:potassium:proton antiporter activity"/>
    <property type="evidence" value="ECO:0007669"/>
    <property type="project" value="TreeGrafter"/>
</dbReference>
<comment type="function">
    <text evidence="12">Na(+)/H(+) antiporter that extrudes sodium in exchange for external protons.</text>
</comment>
<evidence type="ECO:0000313" key="15">
    <source>
        <dbReference type="Proteomes" id="UP000036356"/>
    </source>
</evidence>
<proteinExistence type="inferred from homology"/>
<dbReference type="PANTHER" id="PTHR10110">
    <property type="entry name" value="SODIUM/HYDROGEN EXCHANGER"/>
    <property type="match status" value="1"/>
</dbReference>
<evidence type="ECO:0000256" key="9">
    <source>
        <dbReference type="ARBA" id="ARBA00023065"/>
    </source>
</evidence>
<dbReference type="InterPro" id="IPR004709">
    <property type="entry name" value="NaH_exchanger"/>
</dbReference>
<dbReference type="Proteomes" id="UP000036356">
    <property type="component" value="Unassembled WGS sequence"/>
</dbReference>
<dbReference type="NCBIfam" id="TIGR00831">
    <property type="entry name" value="a_cpa1"/>
    <property type="match status" value="1"/>
</dbReference>
<keyword evidence="15" id="KW-1185">Reference proteome</keyword>
<feature type="transmembrane region" description="Helical" evidence="12">
    <location>
        <begin position="265"/>
        <end position="285"/>
    </location>
</feature>
<evidence type="ECO:0000256" key="1">
    <source>
        <dbReference type="ARBA" id="ARBA00004651"/>
    </source>
</evidence>
<feature type="transmembrane region" description="Helical" evidence="12">
    <location>
        <begin position="235"/>
        <end position="253"/>
    </location>
</feature>
<comment type="subcellular location">
    <subcellularLocation>
        <location evidence="1 12">Cell membrane</location>
        <topology evidence="1 12">Multi-pass membrane protein</topology>
    </subcellularLocation>
</comment>
<dbReference type="EMBL" id="LDZY01000007">
    <property type="protein sequence ID" value="KLU65587.1"/>
    <property type="molecule type" value="Genomic_DNA"/>
</dbReference>
<keyword evidence="8 12" id="KW-0915">Sodium</keyword>
<evidence type="ECO:0000256" key="5">
    <source>
        <dbReference type="ARBA" id="ARBA00022475"/>
    </source>
</evidence>
<keyword evidence="4 12" id="KW-0050">Antiport</keyword>
<evidence type="ECO:0000259" key="13">
    <source>
        <dbReference type="Pfam" id="PF00999"/>
    </source>
</evidence>
<dbReference type="PANTHER" id="PTHR10110:SF195">
    <property type="entry name" value="NA(+)_H(+) ANTIPORTER NHAS2"/>
    <property type="match status" value="1"/>
</dbReference>
<dbReference type="GO" id="GO:0051453">
    <property type="term" value="P:regulation of intracellular pH"/>
    <property type="evidence" value="ECO:0007669"/>
    <property type="project" value="TreeGrafter"/>
</dbReference>
<gene>
    <name evidence="14" type="primary">nhaG</name>
    <name evidence="14" type="ORF">DEAC_c22170</name>
</gene>
<evidence type="ECO:0000313" key="14">
    <source>
        <dbReference type="EMBL" id="KLU65587.1"/>
    </source>
</evidence>
<dbReference type="STRING" id="476652.DEAC_c22170"/>
<keyword evidence="6 12" id="KW-0812">Transmembrane</keyword>
<keyword evidence="5 12" id="KW-1003">Cell membrane</keyword>
<feature type="transmembrane region" description="Helical" evidence="12">
    <location>
        <begin position="336"/>
        <end position="357"/>
    </location>
</feature>
<evidence type="ECO:0000256" key="3">
    <source>
        <dbReference type="ARBA" id="ARBA00022448"/>
    </source>
</evidence>
<dbReference type="GO" id="GO:0015385">
    <property type="term" value="F:sodium:proton antiporter activity"/>
    <property type="evidence" value="ECO:0007669"/>
    <property type="project" value="InterPro"/>
</dbReference>
<feature type="transmembrane region" description="Helical" evidence="12">
    <location>
        <begin position="88"/>
        <end position="109"/>
    </location>
</feature>
<dbReference type="AlphaFoldDB" id="A0A0J1FQM7"/>
<feature type="transmembrane region" description="Helical" evidence="12">
    <location>
        <begin position="6"/>
        <end position="24"/>
    </location>
</feature>
<dbReference type="PATRIC" id="fig|476652.3.peg.2296"/>
<keyword evidence="7 12" id="KW-1133">Transmembrane helix</keyword>
<keyword evidence="9 12" id="KW-0406">Ion transport</keyword>
<feature type="transmembrane region" description="Helical" evidence="12">
    <location>
        <begin position="363"/>
        <end position="383"/>
    </location>
</feature>
<name>A0A0J1FQM7_9FIRM</name>
<keyword evidence="3 12" id="KW-0813">Transport</keyword>
<dbReference type="Pfam" id="PF00999">
    <property type="entry name" value="Na_H_Exchanger"/>
    <property type="match status" value="1"/>
</dbReference>
<evidence type="ECO:0000256" key="11">
    <source>
        <dbReference type="ARBA" id="ARBA00023201"/>
    </source>
</evidence>
<dbReference type="PRINTS" id="PR01084">
    <property type="entry name" value="NAHEXCHNGR"/>
</dbReference>
<evidence type="ECO:0000256" key="10">
    <source>
        <dbReference type="ARBA" id="ARBA00023136"/>
    </source>
</evidence>
<feature type="transmembrane region" description="Helical" evidence="12">
    <location>
        <begin position="156"/>
        <end position="177"/>
    </location>
</feature>
<evidence type="ECO:0000256" key="7">
    <source>
        <dbReference type="ARBA" id="ARBA00022989"/>
    </source>
</evidence>
<dbReference type="GO" id="GO:0098719">
    <property type="term" value="P:sodium ion import across plasma membrane"/>
    <property type="evidence" value="ECO:0007669"/>
    <property type="project" value="TreeGrafter"/>
</dbReference>
<evidence type="ECO:0000256" key="2">
    <source>
        <dbReference type="ARBA" id="ARBA00007367"/>
    </source>
</evidence>
<keyword evidence="11 12" id="KW-0739">Sodium transport</keyword>
<organism evidence="14 15">
    <name type="scientific">Desulfosporosinus acididurans</name>
    <dbReference type="NCBI Taxonomy" id="476652"/>
    <lineage>
        <taxon>Bacteria</taxon>
        <taxon>Bacillati</taxon>
        <taxon>Bacillota</taxon>
        <taxon>Clostridia</taxon>
        <taxon>Eubacteriales</taxon>
        <taxon>Desulfitobacteriaceae</taxon>
        <taxon>Desulfosporosinus</taxon>
    </lineage>
</organism>